<feature type="domain" description="Beta-hexosaminidase bacterial type N-terminal" evidence="10">
    <location>
        <begin position="53"/>
        <end position="186"/>
    </location>
</feature>
<dbReference type="InterPro" id="IPR015883">
    <property type="entry name" value="Glyco_hydro_20_cat"/>
</dbReference>
<dbReference type="InterPro" id="IPR017853">
    <property type="entry name" value="GH"/>
</dbReference>
<evidence type="ECO:0000259" key="9">
    <source>
        <dbReference type="Pfam" id="PF00728"/>
    </source>
</evidence>
<dbReference type="GO" id="GO:0004563">
    <property type="term" value="F:beta-N-acetylhexosaminidase activity"/>
    <property type="evidence" value="ECO:0007669"/>
    <property type="project" value="UniProtKB-EC"/>
</dbReference>
<dbReference type="EC" id="3.2.1.52" evidence="3"/>
<dbReference type="CDD" id="cd06563">
    <property type="entry name" value="GH20_chitobiase-like"/>
    <property type="match status" value="1"/>
</dbReference>
<dbReference type="PANTHER" id="PTHR22600:SF57">
    <property type="entry name" value="BETA-N-ACETYLHEXOSAMINIDASE"/>
    <property type="match status" value="1"/>
</dbReference>
<organism evidence="11 12">
    <name type="scientific">Lysobacter silvisoli</name>
    <dbReference type="NCBI Taxonomy" id="2293254"/>
    <lineage>
        <taxon>Bacteria</taxon>
        <taxon>Pseudomonadati</taxon>
        <taxon>Pseudomonadota</taxon>
        <taxon>Gammaproteobacteria</taxon>
        <taxon>Lysobacterales</taxon>
        <taxon>Lysobacteraceae</taxon>
        <taxon>Lysobacter</taxon>
    </lineage>
</organism>
<comment type="caution">
    <text evidence="11">The sequence shown here is derived from an EMBL/GenBank/DDBJ whole genome shotgun (WGS) entry which is preliminary data.</text>
</comment>
<dbReference type="InterPro" id="IPR029018">
    <property type="entry name" value="Hex-like_dom2"/>
</dbReference>
<protein>
    <recommendedName>
        <fullName evidence="3">beta-N-acetylhexosaminidase</fullName>
        <ecNumber evidence="3">3.2.1.52</ecNumber>
    </recommendedName>
    <alternativeName>
        <fullName evidence="6">Beta-N-acetylhexosaminidase</fullName>
    </alternativeName>
    <alternativeName>
        <fullName evidence="7">N-acetyl-beta-glucosaminidase</fullName>
    </alternativeName>
</protein>
<evidence type="ECO:0000259" key="10">
    <source>
        <dbReference type="Pfam" id="PF02838"/>
    </source>
</evidence>
<comment type="catalytic activity">
    <reaction evidence="1">
        <text>Hydrolysis of terminal non-reducing N-acetyl-D-hexosamine residues in N-acetyl-beta-D-hexosaminides.</text>
        <dbReference type="EC" id="3.2.1.52"/>
    </reaction>
</comment>
<dbReference type="SUPFAM" id="SSF51445">
    <property type="entry name" value="(Trans)glycosidases"/>
    <property type="match status" value="1"/>
</dbReference>
<dbReference type="Gene3D" id="3.20.20.80">
    <property type="entry name" value="Glycosidases"/>
    <property type="match status" value="1"/>
</dbReference>
<evidence type="ECO:0000313" key="12">
    <source>
        <dbReference type="Proteomes" id="UP000264492"/>
    </source>
</evidence>
<gene>
    <name evidence="11" type="ORF">DX914_16995</name>
</gene>
<dbReference type="PANTHER" id="PTHR22600">
    <property type="entry name" value="BETA-HEXOSAMINIDASE"/>
    <property type="match status" value="1"/>
</dbReference>
<dbReference type="GO" id="GO:0030203">
    <property type="term" value="P:glycosaminoglycan metabolic process"/>
    <property type="evidence" value="ECO:0007669"/>
    <property type="project" value="TreeGrafter"/>
</dbReference>
<feature type="domain" description="Glycoside hydrolase family 20 catalytic" evidence="9">
    <location>
        <begin position="189"/>
        <end position="535"/>
    </location>
</feature>
<dbReference type="PRINTS" id="PR00738">
    <property type="entry name" value="GLHYDRLASE20"/>
</dbReference>
<dbReference type="SUPFAM" id="SSF55545">
    <property type="entry name" value="beta-N-acetylhexosaminidase-like domain"/>
    <property type="match status" value="1"/>
</dbReference>
<evidence type="ECO:0000256" key="3">
    <source>
        <dbReference type="ARBA" id="ARBA00012663"/>
    </source>
</evidence>
<dbReference type="GO" id="GO:0016020">
    <property type="term" value="C:membrane"/>
    <property type="evidence" value="ECO:0007669"/>
    <property type="project" value="TreeGrafter"/>
</dbReference>
<dbReference type="EMBL" id="QTSU01000003">
    <property type="protein sequence ID" value="RDZ26675.1"/>
    <property type="molecule type" value="Genomic_DNA"/>
</dbReference>
<keyword evidence="12" id="KW-1185">Reference proteome</keyword>
<evidence type="ECO:0000256" key="8">
    <source>
        <dbReference type="PIRSR" id="PIRSR625705-1"/>
    </source>
</evidence>
<dbReference type="Pfam" id="PF02838">
    <property type="entry name" value="Glyco_hydro_20b"/>
    <property type="match status" value="1"/>
</dbReference>
<dbReference type="AlphaFoldDB" id="A0A371JYD2"/>
<dbReference type="Gene3D" id="2.60.120.260">
    <property type="entry name" value="Galactose-binding domain-like"/>
    <property type="match status" value="1"/>
</dbReference>
<feature type="active site" description="Proton donor" evidence="8">
    <location>
        <position position="366"/>
    </location>
</feature>
<evidence type="ECO:0000256" key="4">
    <source>
        <dbReference type="ARBA" id="ARBA00022801"/>
    </source>
</evidence>
<dbReference type="GO" id="GO:0005975">
    <property type="term" value="P:carbohydrate metabolic process"/>
    <property type="evidence" value="ECO:0007669"/>
    <property type="project" value="InterPro"/>
</dbReference>
<evidence type="ECO:0000256" key="6">
    <source>
        <dbReference type="ARBA" id="ARBA00030512"/>
    </source>
</evidence>
<evidence type="ECO:0000256" key="7">
    <source>
        <dbReference type="ARBA" id="ARBA00033000"/>
    </source>
</evidence>
<dbReference type="Gene3D" id="3.30.379.10">
    <property type="entry name" value="Chitobiase/beta-hexosaminidase domain 2-like"/>
    <property type="match status" value="1"/>
</dbReference>
<dbReference type="Pfam" id="PF00728">
    <property type="entry name" value="Glyco_hydro_20"/>
    <property type="match status" value="1"/>
</dbReference>
<dbReference type="InterPro" id="IPR015882">
    <property type="entry name" value="HEX_bac_N"/>
</dbReference>
<name>A0A371JYD2_9GAMM</name>
<proteinExistence type="inferred from homology"/>
<evidence type="ECO:0000256" key="5">
    <source>
        <dbReference type="ARBA" id="ARBA00023295"/>
    </source>
</evidence>
<evidence type="ECO:0000313" key="11">
    <source>
        <dbReference type="EMBL" id="RDZ26675.1"/>
    </source>
</evidence>
<reference evidence="11 12" key="1">
    <citation type="submission" date="2018-08" db="EMBL/GenBank/DDBJ databases">
        <title>Lysobacter sp. zong2l5, whole genome shotgun sequence.</title>
        <authorList>
            <person name="Zhang X."/>
            <person name="Feng G."/>
            <person name="Zhu H."/>
        </authorList>
    </citation>
    <scope>NUCLEOTIDE SEQUENCE [LARGE SCALE GENOMIC DNA]</scope>
    <source>
        <strain evidence="12">zong2l5</strain>
    </source>
</reference>
<evidence type="ECO:0000256" key="2">
    <source>
        <dbReference type="ARBA" id="ARBA00006285"/>
    </source>
</evidence>
<sequence>MAFGYDLGGGMGSKRMGAALAAAIALAAALPACQRADDGKATAVPAENRAQTTPVIPLPAQIQAREGEFVLDAGTRLQAAGGNAEAARIAGDFAARLQRLRGFAPPVDASGTAQGEAKTTVVFAIDPQAALTSDEAYTLEVGPEGARIQARAPAGLFYGAVTLWQLATADGARGPARIAAQRIEDAPRFAWRGLMLDSARHFQSVDQVKALIDQMALHKLNTFHWHLTDDQGWRIEIKKYPRLTEVGSCRIPAGASGRDPATGEPKPYCGYYTQDQIRDVVRYAAQRYVTVVPEIEMPGHAQAAIAAYPEFGVSDVLKAPPPVSPDWGVHTYLFNTEDATFVFLQDVLAEVTALFPSRYIHIGGDEAAKDQWQASPSTQARKTALGLKDEMAMQSWFVGRIEQYLGTHNRRLVGWDEILEGGLPARATVMSWRGTKGAVEAARAGHDVVLAPAPDLYFDHVQSDNDDEPPGRLAAVTLKSVYEFEVVPAELTPDQAKHVLGAQANLWNEHRRSFEAVERAAFPRAAALAEAVWSPKGARDWNGFLRRLVPQMARYQAQGYNASDSAFAVRFAVERDGQGHPMVAMSNQVGFGEIRYVEGKGTLSAQSAAYASPLPLRPPTVFQAATYVDGKPLSAPRRYAPADLAALTMRTANRLRQCKGGLNLRMEDDAPADGLGGRSPRAGLLADVFDPCWIYEGAAMDRVGAIEVRVGQVPFNFQLWHDTPKVVTRPANGPDGALEVRAGSCEGTPIAVLPLGSARLNPGLTTLRAKLPPLQGSQDLCLVFASGNHDPLWAVERVTLLPR</sequence>
<keyword evidence="4" id="KW-0378">Hydrolase</keyword>
<keyword evidence="5" id="KW-0326">Glycosidase</keyword>
<accession>A0A371JYD2</accession>
<evidence type="ECO:0000256" key="1">
    <source>
        <dbReference type="ARBA" id="ARBA00001231"/>
    </source>
</evidence>
<dbReference type="InterPro" id="IPR025705">
    <property type="entry name" value="Beta_hexosaminidase_sua/sub"/>
</dbReference>
<comment type="similarity">
    <text evidence="2">Belongs to the glycosyl hydrolase 20 family.</text>
</comment>
<dbReference type="Proteomes" id="UP000264492">
    <property type="component" value="Unassembled WGS sequence"/>
</dbReference>